<evidence type="ECO:0000256" key="1">
    <source>
        <dbReference type="ARBA" id="ARBA00004651"/>
    </source>
</evidence>
<feature type="transmembrane region" description="Helical" evidence="8">
    <location>
        <begin position="130"/>
        <end position="154"/>
    </location>
</feature>
<dbReference type="PROSITE" id="PS50893">
    <property type="entry name" value="ABC_TRANSPORTER_2"/>
    <property type="match status" value="1"/>
</dbReference>
<comment type="subcellular location">
    <subcellularLocation>
        <location evidence="1">Cell membrane</location>
        <topology evidence="1">Multi-pass membrane protein</topology>
    </subcellularLocation>
</comment>
<dbReference type="GO" id="GO:0015421">
    <property type="term" value="F:ABC-type oligopeptide transporter activity"/>
    <property type="evidence" value="ECO:0007669"/>
    <property type="project" value="TreeGrafter"/>
</dbReference>
<dbReference type="InterPro" id="IPR003593">
    <property type="entry name" value="AAA+_ATPase"/>
</dbReference>
<keyword evidence="5" id="KW-0067">ATP-binding</keyword>
<evidence type="ECO:0000256" key="4">
    <source>
        <dbReference type="ARBA" id="ARBA00022741"/>
    </source>
</evidence>
<dbReference type="SUPFAM" id="SSF52540">
    <property type="entry name" value="P-loop containing nucleoside triphosphate hydrolases"/>
    <property type="match status" value="1"/>
</dbReference>
<dbReference type="Pfam" id="PF00664">
    <property type="entry name" value="ABC_membrane"/>
    <property type="match status" value="1"/>
</dbReference>
<keyword evidence="4" id="KW-0547">Nucleotide-binding</keyword>
<keyword evidence="2" id="KW-0813">Transport</keyword>
<evidence type="ECO:0000313" key="12">
    <source>
        <dbReference type="Proteomes" id="UP000198601"/>
    </source>
</evidence>
<evidence type="ECO:0000256" key="3">
    <source>
        <dbReference type="ARBA" id="ARBA00022692"/>
    </source>
</evidence>
<keyword evidence="12" id="KW-1185">Reference proteome</keyword>
<evidence type="ECO:0000313" key="11">
    <source>
        <dbReference type="EMBL" id="SCW85644.1"/>
    </source>
</evidence>
<gene>
    <name evidence="11" type="ORF">SAMN04487970_10733</name>
</gene>
<dbReference type="Gene3D" id="3.40.50.300">
    <property type="entry name" value="P-loop containing nucleotide triphosphate hydrolases"/>
    <property type="match status" value="1"/>
</dbReference>
<dbReference type="GO" id="GO:0016887">
    <property type="term" value="F:ATP hydrolysis activity"/>
    <property type="evidence" value="ECO:0007669"/>
    <property type="project" value="InterPro"/>
</dbReference>
<dbReference type="Gene3D" id="1.20.1560.10">
    <property type="entry name" value="ABC transporter type 1, transmembrane domain"/>
    <property type="match status" value="1"/>
</dbReference>
<evidence type="ECO:0000259" key="9">
    <source>
        <dbReference type="PROSITE" id="PS50893"/>
    </source>
</evidence>
<proteinExistence type="predicted"/>
<dbReference type="PROSITE" id="PS00211">
    <property type="entry name" value="ABC_TRANSPORTER_1"/>
    <property type="match status" value="1"/>
</dbReference>
<dbReference type="InterPro" id="IPR003439">
    <property type="entry name" value="ABC_transporter-like_ATP-bd"/>
</dbReference>
<dbReference type="RefSeq" id="WP_090677021.1">
    <property type="nucleotide sequence ID" value="NZ_FMTT01000073.1"/>
</dbReference>
<keyword evidence="7 8" id="KW-0472">Membrane</keyword>
<dbReference type="CDD" id="cd18778">
    <property type="entry name" value="ABC_6TM_exporter_like"/>
    <property type="match status" value="1"/>
</dbReference>
<dbReference type="InterPro" id="IPR017871">
    <property type="entry name" value="ABC_transporter-like_CS"/>
</dbReference>
<dbReference type="InterPro" id="IPR039421">
    <property type="entry name" value="Type_1_exporter"/>
</dbReference>
<feature type="domain" description="ABC transporter" evidence="9">
    <location>
        <begin position="337"/>
        <end position="571"/>
    </location>
</feature>
<dbReference type="FunFam" id="3.40.50.300:FF:000287">
    <property type="entry name" value="Multidrug ABC transporter ATP-binding protein"/>
    <property type="match status" value="1"/>
</dbReference>
<organism evidence="11 12">
    <name type="scientific">Paenibacillus tianmuensis</name>
    <dbReference type="NCBI Taxonomy" id="624147"/>
    <lineage>
        <taxon>Bacteria</taxon>
        <taxon>Bacillati</taxon>
        <taxon>Bacillota</taxon>
        <taxon>Bacilli</taxon>
        <taxon>Bacillales</taxon>
        <taxon>Paenibacillaceae</taxon>
        <taxon>Paenibacillus</taxon>
    </lineage>
</organism>
<dbReference type="InterPro" id="IPR036640">
    <property type="entry name" value="ABC1_TM_sf"/>
</dbReference>
<evidence type="ECO:0000256" key="8">
    <source>
        <dbReference type="SAM" id="Phobius"/>
    </source>
</evidence>
<feature type="transmembrane region" description="Helical" evidence="8">
    <location>
        <begin position="245"/>
        <end position="266"/>
    </location>
</feature>
<dbReference type="Proteomes" id="UP000198601">
    <property type="component" value="Unassembled WGS sequence"/>
</dbReference>
<protein>
    <submittedName>
        <fullName evidence="11">ABC-type multidrug transport system, ATPase and permease component</fullName>
    </submittedName>
</protein>
<feature type="transmembrane region" description="Helical" evidence="8">
    <location>
        <begin position="57"/>
        <end position="80"/>
    </location>
</feature>
<evidence type="ECO:0000256" key="2">
    <source>
        <dbReference type="ARBA" id="ARBA00022448"/>
    </source>
</evidence>
<evidence type="ECO:0000259" key="10">
    <source>
        <dbReference type="PROSITE" id="PS50929"/>
    </source>
</evidence>
<dbReference type="PROSITE" id="PS50929">
    <property type="entry name" value="ABC_TM1F"/>
    <property type="match status" value="1"/>
</dbReference>
<evidence type="ECO:0000256" key="7">
    <source>
        <dbReference type="ARBA" id="ARBA00023136"/>
    </source>
</evidence>
<feature type="transmembrane region" description="Helical" evidence="8">
    <location>
        <begin position="15"/>
        <end position="37"/>
    </location>
</feature>
<dbReference type="SMART" id="SM00382">
    <property type="entry name" value="AAA"/>
    <property type="match status" value="1"/>
</dbReference>
<feature type="domain" description="ABC transmembrane type-1" evidence="10">
    <location>
        <begin position="20"/>
        <end position="303"/>
    </location>
</feature>
<keyword evidence="3 8" id="KW-0812">Transmembrane</keyword>
<sequence>MKTAWRTLVGARKHWLQLGLGFAGVVIATLAGFYLPWALRSLTQLATEGSINFAAEALKIGLLLLGATVLQAIGSSLAGYMNHYAALHYVADLRTKLYGKYQQMSLHYFNRSRTGDLTGRVVNDAMEAEIFIAHVIPDFMINVLTFVGVGILLLTINVKLALISLITIPMLLAITIWQSKKLSPMWRENSKARGEIAGKVQENLSGIKEIQVFNRQQEEKTRVSRLALNHTKTYLRASLHYETSVPLLACVTALGTVFVVIIGGRLLATGEVSIADIVGFIAYLGMFYNPVKSFSSLVEMAGRAAAGLKRVFDVLEEEEDVEERRNAVILPRVEGRIDFRDVTFAYQDGVPVLEKLNLTIESGRTVALVGTTGVGKSTLASLVNRFYDPQAGLIQVDGIDIRDVTLASLRDNISMVLQDTFLFDGSVYDNIAYGWKDATQEDVIAAAKAAKAHGFIEQMEKGYDTVIGERGVRLSGGQKQRLSIARAILRNAPILILDEATSALDTKTELDIQAALDEISQDRTTLVIAHRLSTIRHADQIVVLEGTGIAEMGTHDELLRRGGIYARLYATQDS</sequence>
<dbReference type="PANTHER" id="PTHR43394:SF1">
    <property type="entry name" value="ATP-BINDING CASSETTE SUB-FAMILY B MEMBER 10, MITOCHONDRIAL"/>
    <property type="match status" value="1"/>
</dbReference>
<dbReference type="PANTHER" id="PTHR43394">
    <property type="entry name" value="ATP-DEPENDENT PERMEASE MDL1, MITOCHONDRIAL"/>
    <property type="match status" value="1"/>
</dbReference>
<feature type="transmembrane region" description="Helical" evidence="8">
    <location>
        <begin position="160"/>
        <end position="177"/>
    </location>
</feature>
<feature type="transmembrane region" description="Helical" evidence="8">
    <location>
        <begin position="272"/>
        <end position="291"/>
    </location>
</feature>
<keyword evidence="6 8" id="KW-1133">Transmembrane helix</keyword>
<dbReference type="InterPro" id="IPR027417">
    <property type="entry name" value="P-loop_NTPase"/>
</dbReference>
<dbReference type="EMBL" id="FMTT01000073">
    <property type="protein sequence ID" value="SCW85644.1"/>
    <property type="molecule type" value="Genomic_DNA"/>
</dbReference>
<dbReference type="Pfam" id="PF00005">
    <property type="entry name" value="ABC_tran"/>
    <property type="match status" value="1"/>
</dbReference>
<dbReference type="OrthoDB" id="9762778at2"/>
<name>A0A1G4TWC7_9BACL</name>
<dbReference type="GO" id="GO:0005886">
    <property type="term" value="C:plasma membrane"/>
    <property type="evidence" value="ECO:0007669"/>
    <property type="project" value="UniProtKB-SubCell"/>
</dbReference>
<dbReference type="InterPro" id="IPR011527">
    <property type="entry name" value="ABC1_TM_dom"/>
</dbReference>
<evidence type="ECO:0000256" key="5">
    <source>
        <dbReference type="ARBA" id="ARBA00022840"/>
    </source>
</evidence>
<reference evidence="12" key="1">
    <citation type="submission" date="2016-10" db="EMBL/GenBank/DDBJ databases">
        <authorList>
            <person name="Varghese N."/>
            <person name="Submissions S."/>
        </authorList>
    </citation>
    <scope>NUCLEOTIDE SEQUENCE [LARGE SCALE GENOMIC DNA]</scope>
    <source>
        <strain evidence="12">CGMCC 1.8946</strain>
    </source>
</reference>
<dbReference type="AlphaFoldDB" id="A0A1G4TWC7"/>
<accession>A0A1G4TWC7</accession>
<dbReference type="STRING" id="624147.SAMN04487970_10733"/>
<dbReference type="GO" id="GO:0005524">
    <property type="term" value="F:ATP binding"/>
    <property type="evidence" value="ECO:0007669"/>
    <property type="project" value="UniProtKB-KW"/>
</dbReference>
<dbReference type="SUPFAM" id="SSF90123">
    <property type="entry name" value="ABC transporter transmembrane region"/>
    <property type="match status" value="1"/>
</dbReference>
<evidence type="ECO:0000256" key="6">
    <source>
        <dbReference type="ARBA" id="ARBA00022989"/>
    </source>
</evidence>